<dbReference type="PANTHER" id="PTHR39966:SF1">
    <property type="entry name" value="HEMERYTHRIN-LIKE DOMAIN-CONTAINING PROTEIN"/>
    <property type="match status" value="1"/>
</dbReference>
<dbReference type="RefSeq" id="WP_095504974.1">
    <property type="nucleotide sequence ID" value="NZ_BSNC01000006.1"/>
</dbReference>
<feature type="domain" description="Hemerythrin-like" evidence="1">
    <location>
        <begin position="3"/>
        <end position="134"/>
    </location>
</feature>
<organism evidence="2 3">
    <name type="scientific">Paraferrimonas sedimenticola</name>
    <dbReference type="NCBI Taxonomy" id="375674"/>
    <lineage>
        <taxon>Bacteria</taxon>
        <taxon>Pseudomonadati</taxon>
        <taxon>Pseudomonadota</taxon>
        <taxon>Gammaproteobacteria</taxon>
        <taxon>Alteromonadales</taxon>
        <taxon>Ferrimonadaceae</taxon>
        <taxon>Paraferrimonas</taxon>
    </lineage>
</organism>
<gene>
    <name evidence="2" type="ORF">GCM10007895_24660</name>
</gene>
<dbReference type="GO" id="GO:0005886">
    <property type="term" value="C:plasma membrane"/>
    <property type="evidence" value="ECO:0007669"/>
    <property type="project" value="TreeGrafter"/>
</dbReference>
<dbReference type="Proteomes" id="UP001161422">
    <property type="component" value="Unassembled WGS sequence"/>
</dbReference>
<proteinExistence type="predicted"/>
<dbReference type="Pfam" id="PF01814">
    <property type="entry name" value="Hemerythrin"/>
    <property type="match status" value="1"/>
</dbReference>
<name>A0AA37RXD3_9GAMM</name>
<reference evidence="2" key="2">
    <citation type="submission" date="2023-01" db="EMBL/GenBank/DDBJ databases">
        <title>Draft genome sequence of Paraferrimonas sedimenticola strain NBRC 101628.</title>
        <authorList>
            <person name="Sun Q."/>
            <person name="Mori K."/>
        </authorList>
    </citation>
    <scope>NUCLEOTIDE SEQUENCE</scope>
    <source>
        <strain evidence="2">NBRC 101628</strain>
    </source>
</reference>
<dbReference type="EMBL" id="BSNC01000006">
    <property type="protein sequence ID" value="GLP97159.1"/>
    <property type="molecule type" value="Genomic_DNA"/>
</dbReference>
<reference evidence="2" key="1">
    <citation type="journal article" date="2014" name="Int. J. Syst. Evol. Microbiol.">
        <title>Complete genome sequence of Corynebacterium casei LMG S-19264T (=DSM 44701T), isolated from a smear-ripened cheese.</title>
        <authorList>
            <consortium name="US DOE Joint Genome Institute (JGI-PGF)"/>
            <person name="Walter F."/>
            <person name="Albersmeier A."/>
            <person name="Kalinowski J."/>
            <person name="Ruckert C."/>
        </authorList>
    </citation>
    <scope>NUCLEOTIDE SEQUENCE</scope>
    <source>
        <strain evidence="2">NBRC 101628</strain>
    </source>
</reference>
<evidence type="ECO:0000259" key="1">
    <source>
        <dbReference type="Pfam" id="PF01814"/>
    </source>
</evidence>
<evidence type="ECO:0000313" key="2">
    <source>
        <dbReference type="EMBL" id="GLP97159.1"/>
    </source>
</evidence>
<dbReference type="AlphaFoldDB" id="A0AA37RXD3"/>
<protein>
    <submittedName>
        <fullName evidence="2">Hemerythrin</fullName>
    </submittedName>
</protein>
<comment type="caution">
    <text evidence="2">The sequence shown here is derived from an EMBL/GenBank/DDBJ whole genome shotgun (WGS) entry which is preliminary data.</text>
</comment>
<keyword evidence="3" id="KW-1185">Reference proteome</keyword>
<dbReference type="Gene3D" id="1.20.120.520">
    <property type="entry name" value="nmb1532 protein domain like"/>
    <property type="match status" value="1"/>
</dbReference>
<evidence type="ECO:0000313" key="3">
    <source>
        <dbReference type="Proteomes" id="UP001161422"/>
    </source>
</evidence>
<dbReference type="PANTHER" id="PTHR39966">
    <property type="entry name" value="BLL2471 PROTEIN-RELATED"/>
    <property type="match status" value="1"/>
</dbReference>
<sequence>MLTRLRQDHHNIGMLLGVLEDKAYKLKRNQKVNFSLISDIIEYMQQYTDRCHHPVEDTLYGHYCQQFGNQEDLERLTVEHERLAQANEMLSHSITMVLSDLMVPMPQLIEEIERYVTLQQAHLQYEEQHIFPQIEQKFVESDWRKVETELTPLFIQDPLFSEEGAAEFRALKQYINDETYAEVAP</sequence>
<accession>A0AA37RXD3</accession>
<dbReference type="InterPro" id="IPR012312">
    <property type="entry name" value="Hemerythrin-like"/>
</dbReference>